<comment type="caution">
    <text evidence="1">The sequence shown here is derived from an EMBL/GenBank/DDBJ whole genome shotgun (WGS) entry which is preliminary data.</text>
</comment>
<evidence type="ECO:0000313" key="1">
    <source>
        <dbReference type="EMBL" id="MPN37118.1"/>
    </source>
</evidence>
<gene>
    <name evidence="1" type="ORF">SDC9_184634</name>
</gene>
<proteinExistence type="predicted"/>
<protein>
    <submittedName>
        <fullName evidence="1">Uncharacterized protein</fullName>
    </submittedName>
</protein>
<reference evidence="1" key="1">
    <citation type="submission" date="2019-08" db="EMBL/GenBank/DDBJ databases">
        <authorList>
            <person name="Kucharzyk K."/>
            <person name="Murdoch R.W."/>
            <person name="Higgins S."/>
            <person name="Loffler F."/>
        </authorList>
    </citation>
    <scope>NUCLEOTIDE SEQUENCE</scope>
</reference>
<dbReference type="AlphaFoldDB" id="A0A645HDK4"/>
<organism evidence="1">
    <name type="scientific">bioreactor metagenome</name>
    <dbReference type="NCBI Taxonomy" id="1076179"/>
    <lineage>
        <taxon>unclassified sequences</taxon>
        <taxon>metagenomes</taxon>
        <taxon>ecological metagenomes</taxon>
    </lineage>
</organism>
<name>A0A645HDK4_9ZZZZ</name>
<dbReference type="EMBL" id="VSSQ01091605">
    <property type="protein sequence ID" value="MPN37118.1"/>
    <property type="molecule type" value="Genomic_DNA"/>
</dbReference>
<sequence length="86" mass="9100">MRPLWSAVGTLTGVAGSLLFPRLLSAAGNFGAGEGALRALSAIGEVVLDDLVHNCLVRLDAENSFAQFDFSDLLAGHVDYVGFRHL</sequence>
<accession>A0A645HDK4</accession>